<evidence type="ECO:0000313" key="7">
    <source>
        <dbReference type="Proteomes" id="UP000501690"/>
    </source>
</evidence>
<dbReference type="PANTHER" id="PTHR21576:SF95">
    <property type="entry name" value="NODULIN-LIKE_MFS TRANSPORTER"/>
    <property type="match status" value="1"/>
</dbReference>
<evidence type="ECO:0000313" key="6">
    <source>
        <dbReference type="EMBL" id="QCD86008.1"/>
    </source>
</evidence>
<accession>A0A4D6LBS7</accession>
<keyword evidence="4 5" id="KW-0472">Membrane</keyword>
<dbReference type="SUPFAM" id="SSF103473">
    <property type="entry name" value="MFS general substrate transporter"/>
    <property type="match status" value="1"/>
</dbReference>
<sequence length="248" mass="27675">MMFVPSRCSHLCIVRVISVVRLAVCVISIVCIAVYVVICVISVVCVTIIRIAIVCIVRVVWVFGEEDITTLLSIFSFCNFLGRLGGGVVSEHFVRTRTVPRTAWMSCTQTIMLIVYLLFAYAVNGTLYPAVAFLGVYYGVQISVMIPTVSEVFGLKHYDVLSSMMGLGNPIGVVLFSVLLAVNIYDNWISSHFFQWQGSFVMLACNNLQAQAMKEQAQLREEMAYQYKLGNFKVVTAIQRRLDPDVAI</sequence>
<keyword evidence="7" id="KW-1185">Reference proteome</keyword>
<dbReference type="Proteomes" id="UP000501690">
    <property type="component" value="Linkage Group LG3"/>
</dbReference>
<proteinExistence type="predicted"/>
<protein>
    <recommendedName>
        <fullName evidence="8">MFS transporter</fullName>
    </recommendedName>
</protein>
<keyword evidence="2 5" id="KW-0812">Transmembrane</keyword>
<keyword evidence="3 5" id="KW-1133">Transmembrane helix</keyword>
<dbReference type="InterPro" id="IPR036259">
    <property type="entry name" value="MFS_trans_sf"/>
</dbReference>
<comment type="subcellular location">
    <subcellularLocation>
        <location evidence="1">Membrane</location>
        <topology evidence="1">Multi-pass membrane protein</topology>
    </subcellularLocation>
</comment>
<name>A0A4D6LBS7_VIGUN</name>
<dbReference type="PANTHER" id="PTHR21576">
    <property type="entry name" value="UNCHARACTERIZED NODULIN-LIKE PROTEIN"/>
    <property type="match status" value="1"/>
</dbReference>
<feature type="transmembrane region" description="Helical" evidence="5">
    <location>
        <begin position="12"/>
        <end position="35"/>
    </location>
</feature>
<feature type="transmembrane region" description="Helical" evidence="5">
    <location>
        <begin position="68"/>
        <end position="90"/>
    </location>
</feature>
<gene>
    <name evidence="6" type="ORF">DEO72_LG3g529</name>
</gene>
<dbReference type="GO" id="GO:0016020">
    <property type="term" value="C:membrane"/>
    <property type="evidence" value="ECO:0007669"/>
    <property type="project" value="UniProtKB-SubCell"/>
</dbReference>
<evidence type="ECO:0000256" key="1">
    <source>
        <dbReference type="ARBA" id="ARBA00004141"/>
    </source>
</evidence>
<dbReference type="Gene3D" id="1.20.1250.20">
    <property type="entry name" value="MFS general substrate transporter like domains"/>
    <property type="match status" value="1"/>
</dbReference>
<evidence type="ECO:0000256" key="3">
    <source>
        <dbReference type="ARBA" id="ARBA00022989"/>
    </source>
</evidence>
<evidence type="ECO:0000256" key="5">
    <source>
        <dbReference type="SAM" id="Phobius"/>
    </source>
</evidence>
<feature type="transmembrane region" description="Helical" evidence="5">
    <location>
        <begin position="166"/>
        <end position="185"/>
    </location>
</feature>
<evidence type="ECO:0000256" key="4">
    <source>
        <dbReference type="ARBA" id="ARBA00023136"/>
    </source>
</evidence>
<dbReference type="AlphaFoldDB" id="A0A4D6LBS7"/>
<reference evidence="6 7" key="1">
    <citation type="submission" date="2019-04" db="EMBL/GenBank/DDBJ databases">
        <title>An improved genome assembly and genetic linkage map for asparagus bean, Vigna unguiculata ssp. sesquipedialis.</title>
        <authorList>
            <person name="Xia Q."/>
            <person name="Zhang R."/>
            <person name="Dong Y."/>
        </authorList>
    </citation>
    <scope>NUCLEOTIDE SEQUENCE [LARGE SCALE GENOMIC DNA]</scope>
    <source>
        <tissue evidence="6">Leaf</tissue>
    </source>
</reference>
<evidence type="ECO:0000256" key="2">
    <source>
        <dbReference type="ARBA" id="ARBA00022692"/>
    </source>
</evidence>
<evidence type="ECO:0008006" key="8">
    <source>
        <dbReference type="Google" id="ProtNLM"/>
    </source>
</evidence>
<organism evidence="6 7">
    <name type="scientific">Vigna unguiculata</name>
    <name type="common">Cowpea</name>
    <dbReference type="NCBI Taxonomy" id="3917"/>
    <lineage>
        <taxon>Eukaryota</taxon>
        <taxon>Viridiplantae</taxon>
        <taxon>Streptophyta</taxon>
        <taxon>Embryophyta</taxon>
        <taxon>Tracheophyta</taxon>
        <taxon>Spermatophyta</taxon>
        <taxon>Magnoliopsida</taxon>
        <taxon>eudicotyledons</taxon>
        <taxon>Gunneridae</taxon>
        <taxon>Pentapetalae</taxon>
        <taxon>rosids</taxon>
        <taxon>fabids</taxon>
        <taxon>Fabales</taxon>
        <taxon>Fabaceae</taxon>
        <taxon>Papilionoideae</taxon>
        <taxon>50 kb inversion clade</taxon>
        <taxon>NPAAA clade</taxon>
        <taxon>indigoferoid/millettioid clade</taxon>
        <taxon>Phaseoleae</taxon>
        <taxon>Vigna</taxon>
    </lineage>
</organism>
<dbReference type="EMBL" id="CP039347">
    <property type="protein sequence ID" value="QCD86008.1"/>
    <property type="molecule type" value="Genomic_DNA"/>
</dbReference>